<dbReference type="AlphaFoldDB" id="A0A5D3C8S9"/>
<sequence>MKKGKEKTPKMSKAKKGADKRKCFRCNQDWHWKRNCPKYLAEKKVGKAAQGKYDLLVVETWKLVFGRGLQKLSLLLRFER</sequence>
<accession>A0A5D3C8S9</accession>
<dbReference type="Gene3D" id="4.10.60.10">
    <property type="entry name" value="Zinc finger, CCHC-type"/>
    <property type="match status" value="1"/>
</dbReference>
<dbReference type="InterPro" id="IPR036875">
    <property type="entry name" value="Znf_CCHC_sf"/>
</dbReference>
<dbReference type="InterPro" id="IPR001878">
    <property type="entry name" value="Znf_CCHC"/>
</dbReference>
<evidence type="ECO:0000313" key="4">
    <source>
        <dbReference type="Proteomes" id="UP000321947"/>
    </source>
</evidence>
<dbReference type="SUPFAM" id="SSF57756">
    <property type="entry name" value="Retrovirus zinc finger-like domains"/>
    <property type="match status" value="1"/>
</dbReference>
<reference evidence="3 4" key="1">
    <citation type="submission" date="2019-08" db="EMBL/GenBank/DDBJ databases">
        <title>Draft genome sequences of two oriental melons (Cucumis melo L. var makuwa).</title>
        <authorList>
            <person name="Kwon S.-Y."/>
        </authorList>
    </citation>
    <scope>NUCLEOTIDE SEQUENCE [LARGE SCALE GENOMIC DNA]</scope>
    <source>
        <strain evidence="4">cv. Chang Bougi</strain>
        <tissue evidence="3">Leaf</tissue>
    </source>
</reference>
<dbReference type="PROSITE" id="PS50158">
    <property type="entry name" value="ZF_CCHC"/>
    <property type="match status" value="1"/>
</dbReference>
<keyword evidence="1" id="KW-0479">Metal-binding</keyword>
<gene>
    <name evidence="3" type="ORF">E5676_scaffold1748G00020</name>
</gene>
<name>A0A5D3C8S9_CUCMM</name>
<organism evidence="3 4">
    <name type="scientific">Cucumis melo var. makuwa</name>
    <name type="common">Oriental melon</name>
    <dbReference type="NCBI Taxonomy" id="1194695"/>
    <lineage>
        <taxon>Eukaryota</taxon>
        <taxon>Viridiplantae</taxon>
        <taxon>Streptophyta</taxon>
        <taxon>Embryophyta</taxon>
        <taxon>Tracheophyta</taxon>
        <taxon>Spermatophyta</taxon>
        <taxon>Magnoliopsida</taxon>
        <taxon>eudicotyledons</taxon>
        <taxon>Gunneridae</taxon>
        <taxon>Pentapetalae</taxon>
        <taxon>rosids</taxon>
        <taxon>fabids</taxon>
        <taxon>Cucurbitales</taxon>
        <taxon>Cucurbitaceae</taxon>
        <taxon>Benincaseae</taxon>
        <taxon>Cucumis</taxon>
    </lineage>
</organism>
<comment type="caution">
    <text evidence="3">The sequence shown here is derived from an EMBL/GenBank/DDBJ whole genome shotgun (WGS) entry which is preliminary data.</text>
</comment>
<feature type="domain" description="CCHC-type" evidence="2">
    <location>
        <begin position="21"/>
        <end position="38"/>
    </location>
</feature>
<protein>
    <submittedName>
        <fullName evidence="3">Gag/pol protein</fullName>
    </submittedName>
</protein>
<dbReference type="Proteomes" id="UP000321947">
    <property type="component" value="Unassembled WGS sequence"/>
</dbReference>
<keyword evidence="1" id="KW-0863">Zinc-finger</keyword>
<evidence type="ECO:0000259" key="2">
    <source>
        <dbReference type="PROSITE" id="PS50158"/>
    </source>
</evidence>
<keyword evidence="1" id="KW-0862">Zinc</keyword>
<dbReference type="EMBL" id="SSTD01012994">
    <property type="protein sequence ID" value="TYK07885.1"/>
    <property type="molecule type" value="Genomic_DNA"/>
</dbReference>
<evidence type="ECO:0000256" key="1">
    <source>
        <dbReference type="PROSITE-ProRule" id="PRU00047"/>
    </source>
</evidence>
<evidence type="ECO:0000313" key="3">
    <source>
        <dbReference type="EMBL" id="TYK07885.1"/>
    </source>
</evidence>
<dbReference type="GO" id="GO:0008270">
    <property type="term" value="F:zinc ion binding"/>
    <property type="evidence" value="ECO:0007669"/>
    <property type="project" value="UniProtKB-KW"/>
</dbReference>
<proteinExistence type="predicted"/>
<dbReference type="GO" id="GO:0003676">
    <property type="term" value="F:nucleic acid binding"/>
    <property type="evidence" value="ECO:0007669"/>
    <property type="project" value="InterPro"/>
</dbReference>